<dbReference type="Proteomes" id="UP000028547">
    <property type="component" value="Unassembled WGS sequence"/>
</dbReference>
<evidence type="ECO:0000313" key="3">
    <source>
        <dbReference type="Proteomes" id="UP000028547"/>
    </source>
</evidence>
<dbReference type="RefSeq" id="WP_043399033.1">
    <property type="nucleotide sequence ID" value="NZ_JPMI01000150.1"/>
</dbReference>
<evidence type="ECO:0000259" key="1">
    <source>
        <dbReference type="Pfam" id="PF07791"/>
    </source>
</evidence>
<organism evidence="2 3">
    <name type="scientific">Archangium violaceum Cb vi76</name>
    <dbReference type="NCBI Taxonomy" id="1406225"/>
    <lineage>
        <taxon>Bacteria</taxon>
        <taxon>Pseudomonadati</taxon>
        <taxon>Myxococcota</taxon>
        <taxon>Myxococcia</taxon>
        <taxon>Myxococcales</taxon>
        <taxon>Cystobacterineae</taxon>
        <taxon>Archangiaceae</taxon>
        <taxon>Archangium</taxon>
    </lineage>
</organism>
<reference evidence="2 3" key="1">
    <citation type="submission" date="2014-07" db="EMBL/GenBank/DDBJ databases">
        <title>Draft Genome Sequence of Gephyronic Acid Producer, Cystobacter violaceus Strain Cb vi76.</title>
        <authorList>
            <person name="Stevens D.C."/>
            <person name="Young J."/>
            <person name="Carmichael R."/>
            <person name="Tan J."/>
            <person name="Taylor R.E."/>
        </authorList>
    </citation>
    <scope>NUCLEOTIDE SEQUENCE [LARGE SCALE GENOMIC DNA]</scope>
    <source>
        <strain evidence="2 3">Cb vi76</strain>
    </source>
</reference>
<comment type="caution">
    <text evidence="2">The sequence shown here is derived from an EMBL/GenBank/DDBJ whole genome shotgun (WGS) entry which is preliminary data.</text>
</comment>
<dbReference type="SUPFAM" id="SSF103359">
    <property type="entry name" value="Suppressor of Fused, N-terminal domain"/>
    <property type="match status" value="1"/>
</dbReference>
<name>A0A084SS70_9BACT</name>
<protein>
    <recommendedName>
        <fullName evidence="1">Immunity MXAN-0049 protein domain-containing protein</fullName>
    </recommendedName>
</protein>
<gene>
    <name evidence="2" type="ORF">Q664_22695</name>
</gene>
<dbReference type="Pfam" id="PF07791">
    <property type="entry name" value="Imm11"/>
    <property type="match status" value="1"/>
</dbReference>
<dbReference type="EMBL" id="JPMI01000150">
    <property type="protein sequence ID" value="KFA91305.1"/>
    <property type="molecule type" value="Genomic_DNA"/>
</dbReference>
<proteinExistence type="predicted"/>
<dbReference type="InterPro" id="IPR037181">
    <property type="entry name" value="SUFU_N"/>
</dbReference>
<sequence>MTKRYFELYEDMSSPERWVLDDALDAQGKPVGARLYLNEAPTRFDGRLRVPILHPGSPLDFSLADGGDFPVVTEKVASTLAELAPDDVQLYPAEVDSRPEPYFLVNVARQVSCIDDEACAEVLYWKPEDNRPDKLGQYRAVYGMRIDTSKVGDARIFRTRGFPRTLLVAEDVKEALERTGASGLDFREVTGPSPINDEERAYKRKCRELLEPPPAARRAAWKSLGLWDKLAGTPKAICYEWPGHRQDWAIIHREPGRILLVSEGLSDPFIARLEPSVGFGLELALETELAELPLDAIEGSWPYVLLERVSKEVVAQEHERARAKAGLLVLEVAGKGMPASLVSAEGRVGVLLGQESRSLPRLFPSPFGDVRLVTVKALLPAELEYASKRGAQGVAELAQRFAGNGEEHLSRANRQAVV</sequence>
<accession>A0A084SS70</accession>
<evidence type="ECO:0000313" key="2">
    <source>
        <dbReference type="EMBL" id="KFA91305.1"/>
    </source>
</evidence>
<feature type="domain" description="Immunity MXAN-0049 protein" evidence="1">
    <location>
        <begin position="97"/>
        <end position="189"/>
    </location>
</feature>
<dbReference type="AlphaFoldDB" id="A0A084SS70"/>
<dbReference type="InterPro" id="IPR012433">
    <property type="entry name" value="Imm11"/>
</dbReference>